<reference evidence="3 4" key="1">
    <citation type="submission" date="2020-04" db="EMBL/GenBank/DDBJ databases">
        <title>Novel species.</title>
        <authorList>
            <person name="Teo W.F.A."/>
            <person name="Lipun K."/>
            <person name="Srisuk N."/>
            <person name="Duangmal K."/>
        </authorList>
    </citation>
    <scope>NUCLEOTIDE SEQUENCE [LARGE SCALE GENOMIC DNA]</scope>
    <source>
        <strain evidence="3 4">K13G38</strain>
    </source>
</reference>
<organism evidence="3 4">
    <name type="scientific">Amycolatopsis acididurans</name>
    <dbReference type="NCBI Taxonomy" id="2724524"/>
    <lineage>
        <taxon>Bacteria</taxon>
        <taxon>Bacillati</taxon>
        <taxon>Actinomycetota</taxon>
        <taxon>Actinomycetes</taxon>
        <taxon>Pseudonocardiales</taxon>
        <taxon>Pseudonocardiaceae</taxon>
        <taxon>Amycolatopsis</taxon>
    </lineage>
</organism>
<dbReference type="InterPro" id="IPR011251">
    <property type="entry name" value="Luciferase-like_dom"/>
</dbReference>
<evidence type="ECO:0000259" key="2">
    <source>
        <dbReference type="Pfam" id="PF00296"/>
    </source>
</evidence>
<sequence>MRLGVSLAYWPWFEIEEQFTLAKLADRLGFESLWVAEGYGQDGVALLGALSSVTERIGLGAGILQIPARQPATTAMAASTVDRLSGGRMLLGLGLSGPQVSEGWYGVPFTAPLRRTREYIDIIRQALSGAPLEYEGREWTLPVREGLGLGKPLKLLGAPVQNRIPIYLGVGGAKTVEQAGALADGWLPFLFSPEHADMLTAPLIRGIEKAGRRRSDVVMAPTVPAALHDDLDTARDLVRPMVAFYLGGMGAKDKNFYVELAERYGHGASAHACQDRFLAGDRKGAAAALSPELLDLVALTATSGTLEKKLSAYETAGVDTLVVTPFGDRPALLKALAPNGKSH</sequence>
<dbReference type="InterPro" id="IPR050564">
    <property type="entry name" value="F420-G6PD/mer"/>
</dbReference>
<dbReference type="Proteomes" id="UP000715441">
    <property type="component" value="Unassembled WGS sequence"/>
</dbReference>
<proteinExistence type="predicted"/>
<dbReference type="RefSeq" id="WP_168519992.1">
    <property type="nucleotide sequence ID" value="NZ_JAAXLS010000029.1"/>
</dbReference>
<accession>A0ABX1JCJ7</accession>
<dbReference type="PANTHER" id="PTHR43244">
    <property type="match status" value="1"/>
</dbReference>
<dbReference type="InterPro" id="IPR036661">
    <property type="entry name" value="Luciferase-like_sf"/>
</dbReference>
<dbReference type="EMBL" id="JAAXLS010000029">
    <property type="protein sequence ID" value="NKQ56966.1"/>
    <property type="molecule type" value="Genomic_DNA"/>
</dbReference>
<dbReference type="Gene3D" id="3.20.20.30">
    <property type="entry name" value="Luciferase-like domain"/>
    <property type="match status" value="1"/>
</dbReference>
<evidence type="ECO:0000313" key="4">
    <source>
        <dbReference type="Proteomes" id="UP000715441"/>
    </source>
</evidence>
<comment type="caution">
    <text evidence="3">The sequence shown here is derived from an EMBL/GenBank/DDBJ whole genome shotgun (WGS) entry which is preliminary data.</text>
</comment>
<gene>
    <name evidence="3" type="ORF">HFP15_29270</name>
</gene>
<protein>
    <submittedName>
        <fullName evidence="3">LLM class flavin-dependent oxidoreductase</fullName>
    </submittedName>
</protein>
<dbReference type="PANTHER" id="PTHR43244:SF1">
    <property type="entry name" value="5,10-METHYLENETETRAHYDROMETHANOPTERIN REDUCTASE"/>
    <property type="match status" value="1"/>
</dbReference>
<feature type="domain" description="Luciferase-like" evidence="2">
    <location>
        <begin position="14"/>
        <end position="320"/>
    </location>
</feature>
<keyword evidence="4" id="KW-1185">Reference proteome</keyword>
<name>A0ABX1JCJ7_9PSEU</name>
<keyword evidence="1" id="KW-0560">Oxidoreductase</keyword>
<evidence type="ECO:0000256" key="1">
    <source>
        <dbReference type="ARBA" id="ARBA00023002"/>
    </source>
</evidence>
<dbReference type="CDD" id="cd01097">
    <property type="entry name" value="Tetrahydromethanopterin_reductase"/>
    <property type="match status" value="1"/>
</dbReference>
<dbReference type="Pfam" id="PF00296">
    <property type="entry name" value="Bac_luciferase"/>
    <property type="match status" value="1"/>
</dbReference>
<evidence type="ECO:0000313" key="3">
    <source>
        <dbReference type="EMBL" id="NKQ56966.1"/>
    </source>
</evidence>
<dbReference type="SUPFAM" id="SSF51679">
    <property type="entry name" value="Bacterial luciferase-like"/>
    <property type="match status" value="1"/>
</dbReference>